<dbReference type="SUPFAM" id="SSF51905">
    <property type="entry name" value="FAD/NAD(P)-binding domain"/>
    <property type="match status" value="1"/>
</dbReference>
<dbReference type="GO" id="GO:0071949">
    <property type="term" value="F:FAD binding"/>
    <property type="evidence" value="ECO:0007669"/>
    <property type="project" value="InterPro"/>
</dbReference>
<dbReference type="GO" id="GO:0004497">
    <property type="term" value="F:monooxygenase activity"/>
    <property type="evidence" value="ECO:0007669"/>
    <property type="project" value="UniProtKB-KW"/>
</dbReference>
<sequence>MKKKLHVIIAGGGIGGAATALALLNKGFDVDVYEQAPELGEVGAGVQISPNANRALDHLGVFNDLARLSSNADDKVVRLWDSGKTFEMFDLGTEALERYSYPYLTVFRPDLLQVLVDAVRLKKPDAIHLGRKCTGFAQTKDGVGLRLDDGTEVTGDVLIGADGVHSTIRAAMFGSAPAEFSGMLAWRGVVPMENLPERMNRNRATVWVGPHGHVVHYPLRGGKLMNVVATAERDDWRVESWSAQGDKEEFRADFQGWHEDIQTLIEAAPSQFKWALMVRPPLQIWAEGRTALLGDACHPTLPLLAQGAVMAIEDAVVLAKCLEKYTDDPVRALRRYEELRSPVANRKVQGANENLRRFHNEAFLQADTAADFIETEWGRAAILDRYDWIFKDDVTKIEV</sequence>
<evidence type="ECO:0000256" key="2">
    <source>
        <dbReference type="ARBA" id="ARBA00023033"/>
    </source>
</evidence>
<dbReference type="InterPro" id="IPR002938">
    <property type="entry name" value="FAD-bd"/>
</dbReference>
<dbReference type="EMBL" id="SMUV01000068">
    <property type="protein sequence ID" value="TDK45662.1"/>
    <property type="molecule type" value="Genomic_DNA"/>
</dbReference>
<name>A0A4R5V1M7_9RHOB</name>
<protein>
    <submittedName>
        <fullName evidence="4">Monooxygenase</fullName>
    </submittedName>
</protein>
<dbReference type="AlphaFoldDB" id="A0A4R5V1M7"/>
<dbReference type="PANTHER" id="PTHR13789:SF309">
    <property type="entry name" value="PUTATIVE (AFU_ORTHOLOGUE AFUA_6G14510)-RELATED"/>
    <property type="match status" value="1"/>
</dbReference>
<dbReference type="Proteomes" id="UP000295301">
    <property type="component" value="Unassembled WGS sequence"/>
</dbReference>
<keyword evidence="5" id="KW-1185">Reference proteome</keyword>
<dbReference type="Gene3D" id="3.50.50.60">
    <property type="entry name" value="FAD/NAD(P)-binding domain"/>
    <property type="match status" value="1"/>
</dbReference>
<dbReference type="Pfam" id="PF01494">
    <property type="entry name" value="FAD_binding_3"/>
    <property type="match status" value="1"/>
</dbReference>
<dbReference type="SUPFAM" id="SSF54373">
    <property type="entry name" value="FAD-linked reductases, C-terminal domain"/>
    <property type="match status" value="1"/>
</dbReference>
<keyword evidence="2 4" id="KW-0503">Monooxygenase</keyword>
<accession>A0A4R5V1M7</accession>
<dbReference type="PANTHER" id="PTHR13789">
    <property type="entry name" value="MONOOXYGENASE"/>
    <property type="match status" value="1"/>
</dbReference>
<proteinExistence type="predicted"/>
<reference evidence="4 5" key="1">
    <citation type="submission" date="2019-03" db="EMBL/GenBank/DDBJ databases">
        <title>Ruegeria lutea sp. nov., a novel strain, isolated from marine sediment, the Masan Bay, South Korea.</title>
        <authorList>
            <person name="Kim J."/>
            <person name="Kim D.-Y."/>
            <person name="Lee S.-S."/>
        </authorList>
    </citation>
    <scope>NUCLEOTIDE SEQUENCE [LARGE SCALE GENOMIC DNA]</scope>
    <source>
        <strain evidence="4 5">318-1</strain>
    </source>
</reference>
<dbReference type="PRINTS" id="PR00420">
    <property type="entry name" value="RNGMNOXGNASE"/>
</dbReference>
<organism evidence="4 5">
    <name type="scientific">Antarcticimicrobium luteum</name>
    <dbReference type="NCBI Taxonomy" id="2547397"/>
    <lineage>
        <taxon>Bacteria</taxon>
        <taxon>Pseudomonadati</taxon>
        <taxon>Pseudomonadota</taxon>
        <taxon>Alphaproteobacteria</taxon>
        <taxon>Rhodobacterales</taxon>
        <taxon>Paracoccaceae</taxon>
        <taxon>Antarcticimicrobium</taxon>
    </lineage>
</organism>
<evidence type="ECO:0000313" key="5">
    <source>
        <dbReference type="Proteomes" id="UP000295301"/>
    </source>
</evidence>
<feature type="domain" description="FAD-binding" evidence="3">
    <location>
        <begin position="5"/>
        <end position="349"/>
    </location>
</feature>
<dbReference type="InterPro" id="IPR036188">
    <property type="entry name" value="FAD/NAD-bd_sf"/>
</dbReference>
<gene>
    <name evidence="4" type="ORF">E1832_13435</name>
</gene>
<evidence type="ECO:0000313" key="4">
    <source>
        <dbReference type="EMBL" id="TDK45662.1"/>
    </source>
</evidence>
<dbReference type="RefSeq" id="WP_133360277.1">
    <property type="nucleotide sequence ID" value="NZ_SMUV01000068.1"/>
</dbReference>
<keyword evidence="1" id="KW-0560">Oxidoreductase</keyword>
<dbReference type="InterPro" id="IPR050493">
    <property type="entry name" value="FAD-dep_Monooxygenase_BioMet"/>
</dbReference>
<evidence type="ECO:0000256" key="1">
    <source>
        <dbReference type="ARBA" id="ARBA00023002"/>
    </source>
</evidence>
<dbReference type="OrthoDB" id="4230779at2"/>
<comment type="caution">
    <text evidence="4">The sequence shown here is derived from an EMBL/GenBank/DDBJ whole genome shotgun (WGS) entry which is preliminary data.</text>
</comment>
<evidence type="ECO:0000259" key="3">
    <source>
        <dbReference type="Pfam" id="PF01494"/>
    </source>
</evidence>